<dbReference type="RefSeq" id="WP_282356296.1">
    <property type="nucleotide sequence ID" value="NZ_JASBQV010000012.1"/>
</dbReference>
<gene>
    <name evidence="1" type="ORF">QK289_08845</name>
</gene>
<proteinExistence type="predicted"/>
<organism evidence="1 2">
    <name type="scientific">Exiguobacterium antarcticum</name>
    <dbReference type="NCBI Taxonomy" id="132920"/>
    <lineage>
        <taxon>Bacteria</taxon>
        <taxon>Bacillati</taxon>
        <taxon>Bacillota</taxon>
        <taxon>Bacilli</taxon>
        <taxon>Bacillales</taxon>
        <taxon>Bacillales Family XII. Incertae Sedis</taxon>
        <taxon>Exiguobacterium</taxon>
    </lineage>
</organism>
<accession>A0ABT6R2D6</accession>
<name>A0ABT6R2D6_9BACL</name>
<protein>
    <submittedName>
        <fullName evidence="1">Uncharacterized protein</fullName>
    </submittedName>
</protein>
<reference evidence="1 2" key="1">
    <citation type="submission" date="2023-04" db="EMBL/GenBank/DDBJ databases">
        <title>Antarctic isolates genomes.</title>
        <authorList>
            <person name="Dimov S.G."/>
        </authorList>
    </citation>
    <scope>NUCLEOTIDE SEQUENCE [LARGE SCALE GENOMIC DNA]</scope>
    <source>
        <strain evidence="1 2">AL19</strain>
    </source>
</reference>
<keyword evidence="2" id="KW-1185">Reference proteome</keyword>
<dbReference type="EMBL" id="JASBQV010000012">
    <property type="protein sequence ID" value="MDI3235110.1"/>
    <property type="molecule type" value="Genomic_DNA"/>
</dbReference>
<evidence type="ECO:0000313" key="1">
    <source>
        <dbReference type="EMBL" id="MDI3235110.1"/>
    </source>
</evidence>
<dbReference type="Proteomes" id="UP001243286">
    <property type="component" value="Unassembled WGS sequence"/>
</dbReference>
<sequence>MLVDHYKQLHHLEVDIPKDERFQKYEHLNIYFEWGFAINQSTEEVASEDAMWLLGQTNAFPICMVFDVFDFSMKETIAVLESFDIPYHASNNNEPELIDGEEASRETNIRLIVDREKTLREMIPFLYACGCHGQKNYLYSMMTDGTDALTETEDFPGIDVSYAVVSVGPDGEGVDVIGPRERIILLYRQVRNR</sequence>
<comment type="caution">
    <text evidence="1">The sequence shown here is derived from an EMBL/GenBank/DDBJ whole genome shotgun (WGS) entry which is preliminary data.</text>
</comment>
<evidence type="ECO:0000313" key="2">
    <source>
        <dbReference type="Proteomes" id="UP001243286"/>
    </source>
</evidence>